<proteinExistence type="inferred from homology"/>
<dbReference type="GO" id="GO:0004089">
    <property type="term" value="F:carbonate dehydratase activity"/>
    <property type="evidence" value="ECO:0007669"/>
    <property type="project" value="InterPro"/>
</dbReference>
<dbReference type="CDD" id="cd03378">
    <property type="entry name" value="beta_CA_cladeC"/>
    <property type="match status" value="1"/>
</dbReference>
<dbReference type="InterPro" id="IPR036874">
    <property type="entry name" value="Carbonic_anhydrase_sf"/>
</dbReference>
<keyword evidence="2" id="KW-0862">Zinc</keyword>
<dbReference type="SMART" id="SM00947">
    <property type="entry name" value="Pro_CA"/>
    <property type="match status" value="1"/>
</dbReference>
<dbReference type="GO" id="GO:0008270">
    <property type="term" value="F:zinc ion binding"/>
    <property type="evidence" value="ECO:0007669"/>
    <property type="project" value="InterPro"/>
</dbReference>
<dbReference type="EMBL" id="NJBN01000015">
    <property type="protein sequence ID" value="TKJ36824.1"/>
    <property type="molecule type" value="Genomic_DNA"/>
</dbReference>
<organism evidence="4 5">
    <name type="scientific">candidate division LCP-89 bacterium B3_LCP</name>
    <dbReference type="NCBI Taxonomy" id="2012998"/>
    <lineage>
        <taxon>Bacteria</taxon>
        <taxon>Pseudomonadati</taxon>
        <taxon>Bacteria division LCP-89</taxon>
    </lineage>
</organism>
<dbReference type="PANTHER" id="PTHR11002">
    <property type="entry name" value="CARBONIC ANHYDRASE"/>
    <property type="match status" value="1"/>
</dbReference>
<comment type="cofactor">
    <cofactor evidence="2">
        <name>Zn(2+)</name>
        <dbReference type="ChEBI" id="CHEBI:29105"/>
    </cofactor>
    <text evidence="2">Binds 1 zinc ion per subunit.</text>
</comment>
<evidence type="ECO:0000256" key="3">
    <source>
        <dbReference type="SAM" id="MobiDB-lite"/>
    </source>
</evidence>
<dbReference type="AlphaFoldDB" id="A0A532UPG0"/>
<dbReference type="Proteomes" id="UP000319619">
    <property type="component" value="Unassembled WGS sequence"/>
</dbReference>
<keyword evidence="2" id="KW-0479">Metal-binding</keyword>
<evidence type="ECO:0000256" key="2">
    <source>
        <dbReference type="PIRSR" id="PIRSR601765-1"/>
    </source>
</evidence>
<dbReference type="Gene3D" id="3.40.1050.10">
    <property type="entry name" value="Carbonic anhydrase"/>
    <property type="match status" value="1"/>
</dbReference>
<evidence type="ECO:0000256" key="1">
    <source>
        <dbReference type="ARBA" id="ARBA00006217"/>
    </source>
</evidence>
<gene>
    <name evidence="4" type="ORF">CEE37_14660</name>
</gene>
<accession>A0A532UPG0</accession>
<feature type="binding site" evidence="2">
    <location>
        <position position="50"/>
    </location>
    <ligand>
        <name>Zn(2+)</name>
        <dbReference type="ChEBI" id="CHEBI:29105"/>
    </ligand>
</feature>
<evidence type="ECO:0000313" key="4">
    <source>
        <dbReference type="EMBL" id="TKJ36824.1"/>
    </source>
</evidence>
<dbReference type="PANTHER" id="PTHR11002:SF79">
    <property type="entry name" value="CARBONIC ANHYDRASE 2"/>
    <property type="match status" value="1"/>
</dbReference>
<protein>
    <submittedName>
        <fullName evidence="4">Carbonic anhydrase</fullName>
    </submittedName>
</protein>
<comment type="caution">
    <text evidence="4">The sequence shown here is derived from an EMBL/GenBank/DDBJ whole genome shotgun (WGS) entry which is preliminary data.</text>
</comment>
<sequence length="192" mass="21197">MNADEALKSLKKGNTRFTQNNLTHPNQTEARRREVVSGQEPFAIVLTCSDSRTPPEIIFDRGIGDLFIVRTAGNVTDDVAVGSMEIAVEEFGVQLIMVLGHENCGAIKFAISESDFKGHIGSVMDKIKPVIEEAKKQPGNLQDNVAKENVKLVVEKLRNSQPILTKFISEGKLKIIGGYYRLENGEVEIITE</sequence>
<dbReference type="Pfam" id="PF00484">
    <property type="entry name" value="Pro_CA"/>
    <property type="match status" value="1"/>
</dbReference>
<feature type="compositionally biased region" description="Polar residues" evidence="3">
    <location>
        <begin position="15"/>
        <end position="28"/>
    </location>
</feature>
<feature type="binding site" evidence="2">
    <location>
        <position position="101"/>
    </location>
    <ligand>
        <name>Zn(2+)</name>
        <dbReference type="ChEBI" id="CHEBI:29105"/>
    </ligand>
</feature>
<name>A0A532UPG0_UNCL8</name>
<feature type="binding site" evidence="2">
    <location>
        <position position="104"/>
    </location>
    <ligand>
        <name>Zn(2+)</name>
        <dbReference type="ChEBI" id="CHEBI:29105"/>
    </ligand>
</feature>
<feature type="region of interest" description="Disordered" evidence="3">
    <location>
        <begin position="1"/>
        <end position="33"/>
    </location>
</feature>
<dbReference type="InterPro" id="IPR001765">
    <property type="entry name" value="Carbonic_anhydrase"/>
</dbReference>
<reference evidence="4 5" key="1">
    <citation type="submission" date="2017-06" db="EMBL/GenBank/DDBJ databases">
        <title>Novel microbial phyla capable of carbon fixation and sulfur reduction in deep-sea sediments.</title>
        <authorList>
            <person name="Huang J."/>
            <person name="Baker B."/>
            <person name="Wang Y."/>
        </authorList>
    </citation>
    <scope>NUCLEOTIDE SEQUENCE [LARGE SCALE GENOMIC DNA]</scope>
    <source>
        <strain evidence="4">B3_LCP</strain>
    </source>
</reference>
<comment type="similarity">
    <text evidence="1">Belongs to the beta-class carbonic anhydrase family.</text>
</comment>
<feature type="binding site" evidence="2">
    <location>
        <position position="48"/>
    </location>
    <ligand>
        <name>Zn(2+)</name>
        <dbReference type="ChEBI" id="CHEBI:29105"/>
    </ligand>
</feature>
<evidence type="ECO:0000313" key="5">
    <source>
        <dbReference type="Proteomes" id="UP000319619"/>
    </source>
</evidence>
<dbReference type="SUPFAM" id="SSF53056">
    <property type="entry name" value="beta-carbonic anhydrase, cab"/>
    <property type="match status" value="1"/>
</dbReference>